<dbReference type="GO" id="GO:0071949">
    <property type="term" value="F:FAD binding"/>
    <property type="evidence" value="ECO:0007669"/>
    <property type="project" value="InterPro"/>
</dbReference>
<dbReference type="InterPro" id="IPR016166">
    <property type="entry name" value="FAD-bd_PCMH"/>
</dbReference>
<dbReference type="AlphaFoldDB" id="A0A2V1D373"/>
<organism evidence="6 7">
    <name type="scientific">Periconia macrospinosa</name>
    <dbReference type="NCBI Taxonomy" id="97972"/>
    <lineage>
        <taxon>Eukaryota</taxon>
        <taxon>Fungi</taxon>
        <taxon>Dikarya</taxon>
        <taxon>Ascomycota</taxon>
        <taxon>Pezizomycotina</taxon>
        <taxon>Dothideomycetes</taxon>
        <taxon>Pleosporomycetidae</taxon>
        <taxon>Pleosporales</taxon>
        <taxon>Massarineae</taxon>
        <taxon>Periconiaceae</taxon>
        <taxon>Periconia</taxon>
    </lineage>
</organism>
<dbReference type="Gene3D" id="3.30.465.10">
    <property type="match status" value="1"/>
</dbReference>
<keyword evidence="3" id="KW-0274">FAD</keyword>
<dbReference type="STRING" id="97972.A0A2V1D373"/>
<dbReference type="PANTHER" id="PTHR42973:SF54">
    <property type="entry name" value="FAD-BINDING PCMH-TYPE DOMAIN-CONTAINING PROTEIN"/>
    <property type="match status" value="1"/>
</dbReference>
<name>A0A2V1D373_9PLEO</name>
<dbReference type="InterPro" id="IPR036318">
    <property type="entry name" value="FAD-bd_PCMH-like_sf"/>
</dbReference>
<dbReference type="PROSITE" id="PS00862">
    <property type="entry name" value="OX2_COVAL_FAD"/>
    <property type="match status" value="1"/>
</dbReference>
<dbReference type="Gene3D" id="3.40.462.20">
    <property type="match status" value="1"/>
</dbReference>
<dbReference type="EMBL" id="KZ805803">
    <property type="protein sequence ID" value="PVH91674.1"/>
    <property type="molecule type" value="Genomic_DNA"/>
</dbReference>
<dbReference type="SUPFAM" id="SSF56176">
    <property type="entry name" value="FAD-binding/transporter-associated domain-like"/>
    <property type="match status" value="1"/>
</dbReference>
<dbReference type="Pfam" id="PF01565">
    <property type="entry name" value="FAD_binding_4"/>
    <property type="match status" value="1"/>
</dbReference>
<dbReference type="InterPro" id="IPR016167">
    <property type="entry name" value="FAD-bd_PCMH_sub1"/>
</dbReference>
<dbReference type="OrthoDB" id="2151789at2759"/>
<dbReference type="Proteomes" id="UP000244855">
    <property type="component" value="Unassembled WGS sequence"/>
</dbReference>
<feature type="domain" description="FAD-binding PCMH-type" evidence="5">
    <location>
        <begin position="66"/>
        <end position="230"/>
    </location>
</feature>
<protein>
    <submittedName>
        <fullName evidence="6">FAD-binding domain-containing protein</fullName>
    </submittedName>
</protein>
<evidence type="ECO:0000313" key="6">
    <source>
        <dbReference type="EMBL" id="PVH91674.1"/>
    </source>
</evidence>
<dbReference type="Gene3D" id="3.30.43.10">
    <property type="entry name" value="Uridine Diphospho-n-acetylenolpyruvylglucosamine Reductase, domain 2"/>
    <property type="match status" value="1"/>
</dbReference>
<evidence type="ECO:0000313" key="7">
    <source>
        <dbReference type="Proteomes" id="UP000244855"/>
    </source>
</evidence>
<evidence type="ECO:0000256" key="2">
    <source>
        <dbReference type="ARBA" id="ARBA00022630"/>
    </source>
</evidence>
<keyword evidence="7" id="KW-1185">Reference proteome</keyword>
<keyword evidence="4" id="KW-0560">Oxidoreductase</keyword>
<evidence type="ECO:0000256" key="3">
    <source>
        <dbReference type="ARBA" id="ARBA00022827"/>
    </source>
</evidence>
<dbReference type="GO" id="GO:0016491">
    <property type="term" value="F:oxidoreductase activity"/>
    <property type="evidence" value="ECO:0007669"/>
    <property type="project" value="UniProtKB-KW"/>
</dbReference>
<dbReference type="InterPro" id="IPR006093">
    <property type="entry name" value="Oxy_OxRdtase_FAD_BS"/>
</dbReference>
<proteinExistence type="inferred from homology"/>
<reference evidence="6 7" key="1">
    <citation type="journal article" date="2018" name="Sci. Rep.">
        <title>Comparative genomics provides insights into the lifestyle and reveals functional heterogeneity of dark septate endophytic fungi.</title>
        <authorList>
            <person name="Knapp D.G."/>
            <person name="Nemeth J.B."/>
            <person name="Barry K."/>
            <person name="Hainaut M."/>
            <person name="Henrissat B."/>
            <person name="Johnson J."/>
            <person name="Kuo A."/>
            <person name="Lim J.H.P."/>
            <person name="Lipzen A."/>
            <person name="Nolan M."/>
            <person name="Ohm R.A."/>
            <person name="Tamas L."/>
            <person name="Grigoriev I.V."/>
            <person name="Spatafora J.W."/>
            <person name="Nagy L.G."/>
            <person name="Kovacs G.M."/>
        </authorList>
    </citation>
    <scope>NUCLEOTIDE SEQUENCE [LARGE SCALE GENOMIC DNA]</scope>
    <source>
        <strain evidence="6 7">DSE2036</strain>
    </source>
</reference>
<keyword evidence="2" id="KW-0285">Flavoprotein</keyword>
<dbReference type="InterPro" id="IPR050416">
    <property type="entry name" value="FAD-linked_Oxidoreductase"/>
</dbReference>
<evidence type="ECO:0000256" key="1">
    <source>
        <dbReference type="ARBA" id="ARBA00005466"/>
    </source>
</evidence>
<dbReference type="PANTHER" id="PTHR42973">
    <property type="entry name" value="BINDING OXIDOREDUCTASE, PUTATIVE (AFU_ORTHOLOGUE AFUA_1G17690)-RELATED"/>
    <property type="match status" value="1"/>
</dbReference>
<dbReference type="InterPro" id="IPR016169">
    <property type="entry name" value="FAD-bd_PCMH_sub2"/>
</dbReference>
<gene>
    <name evidence="6" type="ORF">DM02DRAFT_635959</name>
</gene>
<dbReference type="PROSITE" id="PS51387">
    <property type="entry name" value="FAD_PCMH"/>
    <property type="match status" value="1"/>
</dbReference>
<accession>A0A2V1D373</accession>
<evidence type="ECO:0000259" key="5">
    <source>
        <dbReference type="PROSITE" id="PS51387"/>
    </source>
</evidence>
<evidence type="ECO:0000256" key="4">
    <source>
        <dbReference type="ARBA" id="ARBA00023002"/>
    </source>
</evidence>
<comment type="similarity">
    <text evidence="1">Belongs to the oxygen-dependent FAD-linked oxidoreductase family.</text>
</comment>
<dbReference type="InterPro" id="IPR006094">
    <property type="entry name" value="Oxid_FAD_bind_N"/>
</dbReference>
<sequence length="493" mass="54744">MPPQSTSALDNALQTLKLDDGLHSPLSVATEHIVSELLKEFPEQVIEADHPQYRALQNSYWSGYQKSLKPRCFFQPHCAEELGRAVALCAEGRCLFGVKSGGHGHFAGQSSIEGGIQIDLVKLKTLQIKRSEGTVLVGAGNTWGSVYERLQKEGLIVVGGRSANVGVGGYLVGARYGWGIDNVRSFEIVLSDGRVVTASSESEPNLYRALRGGGSNFGIITTFELEAYPYNGMWGGRTMIDSIHARQAIAAYQGFVKMQETDPKGHTIFIATYDEGPLRLLQYMVYTEPQGDLPIFENLRKVPTIESSLGLTHYTALAQNIAGLQDGVGHRAAISTLTLKLDKDLLNFAYDVFVKEASPKSQYINATMEFHAIPRTSSPAGNRFGLERADGHLIAFLLIFTTSDEQHDNEMTETQQRILGRIENEAKKRHLYHPFLFANYAAQWQDVFESYGDANIKFLTEVANEYDPERVFQCLQPGSFKLRSPRRIRQAKA</sequence>